<keyword evidence="1" id="KW-1133">Transmembrane helix</keyword>
<keyword evidence="1" id="KW-0472">Membrane</keyword>
<organism evidence="2 3">
    <name type="scientific">Frondihabitans sucicola</name>
    <dbReference type="NCBI Taxonomy" id="1268041"/>
    <lineage>
        <taxon>Bacteria</taxon>
        <taxon>Bacillati</taxon>
        <taxon>Actinomycetota</taxon>
        <taxon>Actinomycetes</taxon>
        <taxon>Micrococcales</taxon>
        <taxon>Microbacteriaceae</taxon>
        <taxon>Frondihabitans</taxon>
    </lineage>
</organism>
<evidence type="ECO:0000256" key="1">
    <source>
        <dbReference type="SAM" id="Phobius"/>
    </source>
</evidence>
<keyword evidence="1" id="KW-0812">Transmembrane</keyword>
<evidence type="ECO:0000313" key="3">
    <source>
        <dbReference type="Proteomes" id="UP001321486"/>
    </source>
</evidence>
<feature type="transmembrane region" description="Helical" evidence="1">
    <location>
        <begin position="18"/>
        <end position="40"/>
    </location>
</feature>
<evidence type="ECO:0000313" key="2">
    <source>
        <dbReference type="EMBL" id="BDZ52504.1"/>
    </source>
</evidence>
<geneLocation type="plasmid" evidence="2 3">
    <name>pNBRC108728a</name>
</geneLocation>
<sequence>MSDAEEDSEDFWEESMPWLLGIVLALVAITAAAFAGAGWLDSHFGWHLTAWLHALLKMGP</sequence>
<reference evidence="3" key="1">
    <citation type="journal article" date="2019" name="Int. J. Syst. Evol. Microbiol.">
        <title>The Global Catalogue of Microorganisms (GCM) 10K type strain sequencing project: providing services to taxonomists for standard genome sequencing and annotation.</title>
        <authorList>
            <consortium name="The Broad Institute Genomics Platform"/>
            <consortium name="The Broad Institute Genome Sequencing Center for Infectious Disease"/>
            <person name="Wu L."/>
            <person name="Ma J."/>
        </authorList>
    </citation>
    <scope>NUCLEOTIDE SEQUENCE [LARGE SCALE GENOMIC DNA]</scope>
    <source>
        <strain evidence="3">NBRC 108728</strain>
    </source>
</reference>
<dbReference type="EMBL" id="AP027733">
    <property type="protein sequence ID" value="BDZ52504.1"/>
    <property type="molecule type" value="Genomic_DNA"/>
</dbReference>
<accession>A0ABN6Y5E6</accession>
<dbReference type="RefSeq" id="WP_286347353.1">
    <property type="nucleotide sequence ID" value="NZ_AP027733.1"/>
</dbReference>
<dbReference type="Proteomes" id="UP001321486">
    <property type="component" value="Plasmid pNBRC108728a"/>
</dbReference>
<name>A0ABN6Y5E6_9MICO</name>
<gene>
    <name evidence="2" type="ORF">GCM10025867_47450</name>
</gene>
<keyword evidence="2" id="KW-0614">Plasmid</keyword>
<proteinExistence type="predicted"/>
<protein>
    <submittedName>
        <fullName evidence="2">Uncharacterized protein</fullName>
    </submittedName>
</protein>
<keyword evidence="3" id="KW-1185">Reference proteome</keyword>